<feature type="compositionally biased region" description="Polar residues" evidence="1">
    <location>
        <begin position="380"/>
        <end position="405"/>
    </location>
</feature>
<dbReference type="VEuPathDB" id="TriTrypDB:TEOVI_000857000"/>
<accession>A0A1G4I6N9</accession>
<dbReference type="Gene3D" id="2.30.42.10">
    <property type="match status" value="1"/>
</dbReference>
<dbReference type="RefSeq" id="XP_067078842.1">
    <property type="nucleotide sequence ID" value="XM_067222741.1"/>
</dbReference>
<feature type="compositionally biased region" description="Polar residues" evidence="1">
    <location>
        <begin position="422"/>
        <end position="433"/>
    </location>
</feature>
<feature type="region of interest" description="Disordered" evidence="1">
    <location>
        <begin position="523"/>
        <end position="550"/>
    </location>
</feature>
<feature type="compositionally biased region" description="Basic and acidic residues" evidence="1">
    <location>
        <begin position="18"/>
        <end position="27"/>
    </location>
</feature>
<dbReference type="InterPro" id="IPR036034">
    <property type="entry name" value="PDZ_sf"/>
</dbReference>
<feature type="compositionally biased region" description="Polar residues" evidence="1">
    <location>
        <begin position="212"/>
        <end position="224"/>
    </location>
</feature>
<gene>
    <name evidence="2" type="ORF">TEOVI_000857000</name>
</gene>
<proteinExistence type="predicted"/>
<dbReference type="SUPFAM" id="SSF50156">
    <property type="entry name" value="PDZ domain-like"/>
    <property type="match status" value="1"/>
</dbReference>
<dbReference type="GeneID" id="92382504"/>
<evidence type="ECO:0000313" key="3">
    <source>
        <dbReference type="Proteomes" id="UP000195570"/>
    </source>
</evidence>
<feature type="region of interest" description="Disordered" evidence="1">
    <location>
        <begin position="189"/>
        <end position="436"/>
    </location>
</feature>
<evidence type="ECO:0000256" key="1">
    <source>
        <dbReference type="SAM" id="MobiDB-lite"/>
    </source>
</evidence>
<sequence length="698" mass="75248">MEKVATTASTAALRRGINKKEKEKGEVVDGGSARRKKGINAVEGGQSLGDSEARQRQLLLSRKDAVTPIPEVALRMFNIAMEDLCNKYLQDYYTAAGNLFLVHSRRLSPQTNGPRSSQQVQSQRHPEKVIQKISSVPVKTASSERPSQAPSRGCSTSFRSSRLSAGTAGAATITRSSQSIPLSIRRPTSLLSSSKVAQSRKDRSTCQGGTGTTEDINHTSASRNKASRSEFMDARTTAVSDERQRSRLFTMCSGTTSPSAGNSSRRWTAAGAEANQTHPSGASKTSANSPASPVPRIPISKVWKASVSSRTADRQLESPGRLTEPLRTRLYATDAEVSPEHRRQTSPSLLSRKHRESRASATPAKPEPPLNESSRHPRASSATTPRMSRVSASSTPQFSRRSLVTTPRVPHRPSVRRAGESPHTSVSRLTTPRQLRPCTHCSGRGIEGGIIGLVSSTRSADLAKESVDCSTEYRLEWSCTNSCAQSYTQQTSSQRRSTALVGPNRSTLTGVFEWPVGRHTPLSRPYSQTAVPRGSITRDGGCPTTDVTPPSPLVRSLTLISESVNETPAEYISRHFSSCVINSVLECVRVKMGGRKSDEADPRADELNGSDSGDDTDKIGNGDATNDISLGLQKGDLLLECNGQPLSGAASLQEIIRKALLCDNNTVLLRVLRGADSIAVRETLLKDSSAVRIVEPVM</sequence>
<feature type="compositionally biased region" description="Polar residues" evidence="1">
    <location>
        <begin position="107"/>
        <end position="123"/>
    </location>
</feature>
<dbReference type="Proteomes" id="UP000195570">
    <property type="component" value="Unassembled WGS sequence"/>
</dbReference>
<keyword evidence="3" id="KW-1185">Reference proteome</keyword>
<feature type="region of interest" description="Disordered" evidence="1">
    <location>
        <begin position="594"/>
        <end position="622"/>
    </location>
</feature>
<feature type="compositionally biased region" description="Polar residues" evidence="1">
    <location>
        <begin position="274"/>
        <end position="291"/>
    </location>
</feature>
<feature type="compositionally biased region" description="Basic and acidic residues" evidence="1">
    <location>
        <begin position="595"/>
        <end position="606"/>
    </location>
</feature>
<reference evidence="2" key="1">
    <citation type="submission" date="2016-09" db="EMBL/GenBank/DDBJ databases">
        <authorList>
            <person name="Hebert L."/>
            <person name="Moumen B."/>
        </authorList>
    </citation>
    <scope>NUCLEOTIDE SEQUENCE [LARGE SCALE GENOMIC DNA]</scope>
    <source>
        <strain evidence="2">OVI</strain>
    </source>
</reference>
<feature type="region of interest" description="Disordered" evidence="1">
    <location>
        <begin position="1"/>
        <end position="51"/>
    </location>
</feature>
<comment type="caution">
    <text evidence="2">The sequence shown here is derived from an EMBL/GenBank/DDBJ whole genome shotgun (WGS) entry which is preliminary data.</text>
</comment>
<protein>
    <recommendedName>
        <fullName evidence="4">PDZ domain-containing protein</fullName>
    </recommendedName>
</protein>
<evidence type="ECO:0008006" key="4">
    <source>
        <dbReference type="Google" id="ProtNLM"/>
    </source>
</evidence>
<feature type="region of interest" description="Disordered" evidence="1">
    <location>
        <begin position="107"/>
        <end position="172"/>
    </location>
</feature>
<feature type="compositionally biased region" description="Polar residues" evidence="1">
    <location>
        <begin position="252"/>
        <end position="266"/>
    </location>
</feature>
<evidence type="ECO:0000313" key="2">
    <source>
        <dbReference type="EMBL" id="SCU67541.1"/>
    </source>
</evidence>
<dbReference type="AlphaFoldDB" id="A0A1G4I6N9"/>
<feature type="compositionally biased region" description="Polar residues" evidence="1">
    <location>
        <begin position="140"/>
        <end position="164"/>
    </location>
</feature>
<feature type="compositionally biased region" description="Polar residues" evidence="1">
    <location>
        <begin position="1"/>
        <end position="10"/>
    </location>
</feature>
<organism evidence="2 3">
    <name type="scientific">Trypanosoma equiperdum</name>
    <dbReference type="NCBI Taxonomy" id="5694"/>
    <lineage>
        <taxon>Eukaryota</taxon>
        <taxon>Discoba</taxon>
        <taxon>Euglenozoa</taxon>
        <taxon>Kinetoplastea</taxon>
        <taxon>Metakinetoplastina</taxon>
        <taxon>Trypanosomatida</taxon>
        <taxon>Trypanosomatidae</taxon>
        <taxon>Trypanosoma</taxon>
    </lineage>
</organism>
<name>A0A1G4I6N9_TRYEQ</name>
<dbReference type="EMBL" id="CZPT02000763">
    <property type="protein sequence ID" value="SCU67541.1"/>
    <property type="molecule type" value="Genomic_DNA"/>
</dbReference>